<reference evidence="2 3" key="1">
    <citation type="submission" date="2018-12" db="EMBL/GenBank/DDBJ databases">
        <authorList>
            <consortium name="Pathogen Informatics"/>
        </authorList>
    </citation>
    <scope>NUCLEOTIDE SEQUENCE [LARGE SCALE GENOMIC DNA]</scope>
    <source>
        <strain evidence="2 3">NCTC13079</strain>
    </source>
</reference>
<evidence type="ECO:0000313" key="2">
    <source>
        <dbReference type="EMBL" id="VEJ34631.1"/>
    </source>
</evidence>
<feature type="domain" description="Bacterial Ig-like" evidence="1">
    <location>
        <begin position="149"/>
        <end position="174"/>
    </location>
</feature>
<dbReference type="Pfam" id="PF07532">
    <property type="entry name" value="Big_4"/>
    <property type="match status" value="1"/>
</dbReference>
<dbReference type="Proteomes" id="UP000269544">
    <property type="component" value="Chromosome"/>
</dbReference>
<organism evidence="2 3">
    <name type="scientific">Aedoeadaptatus ivorii</name>
    <dbReference type="NCBI Taxonomy" id="54006"/>
    <lineage>
        <taxon>Bacteria</taxon>
        <taxon>Bacillati</taxon>
        <taxon>Bacillota</taxon>
        <taxon>Tissierellia</taxon>
        <taxon>Tissierellales</taxon>
        <taxon>Peptoniphilaceae</taxon>
        <taxon>Aedoeadaptatus</taxon>
    </lineage>
</organism>
<dbReference type="EMBL" id="LR134523">
    <property type="protein sequence ID" value="VEJ34631.1"/>
    <property type="molecule type" value="Genomic_DNA"/>
</dbReference>
<sequence>MGTFIHSTKKKRDVLKLAVTQNGKLVTDPITLKLGLSKDHWGNFYAYTVQNGYVTLDRLEWMAGRNYSVVYENRVVYKFGSSEKSVLSWVNGGQKYRLTKDNSEEERHALVIDLDQNMGIKNLDKNTSVAPPSPVDGIEPAPASVATETMEVPVIWDTENFDTSKPGSFTLSGNLRVGTPPYNTSKAITFNSSAAGPLRKIRHRNRSTN</sequence>
<evidence type="ECO:0000259" key="1">
    <source>
        <dbReference type="Pfam" id="PF07532"/>
    </source>
</evidence>
<keyword evidence="3" id="KW-1185">Reference proteome</keyword>
<gene>
    <name evidence="2" type="ORF">NCTC13079_00240</name>
</gene>
<evidence type="ECO:0000313" key="3">
    <source>
        <dbReference type="Proteomes" id="UP000269544"/>
    </source>
</evidence>
<proteinExistence type="predicted"/>
<accession>A0A448UZY6</accession>
<name>A0A448UZY6_9FIRM</name>
<dbReference type="AlphaFoldDB" id="A0A448UZY6"/>
<dbReference type="KEGG" id="piv:NCTC13079_00240"/>
<protein>
    <recommendedName>
        <fullName evidence="1">Bacterial Ig-like domain-containing protein</fullName>
    </recommendedName>
</protein>
<dbReference type="InterPro" id="IPR011081">
    <property type="entry name" value="Big_4"/>
</dbReference>